<dbReference type="Pfam" id="PF05470">
    <property type="entry name" value="eIF-3c_N"/>
    <property type="match status" value="1"/>
</dbReference>
<evidence type="ECO:0000313" key="7">
    <source>
        <dbReference type="Proteomes" id="UP000631114"/>
    </source>
</evidence>
<evidence type="ECO:0000256" key="2">
    <source>
        <dbReference type="ARBA" id="ARBA00022540"/>
    </source>
</evidence>
<keyword evidence="3" id="KW-0648">Protein biosynthesis</keyword>
<feature type="compositionally biased region" description="Basic and acidic residues" evidence="4">
    <location>
        <begin position="138"/>
        <end position="147"/>
    </location>
</feature>
<feature type="domain" description="Eukaryotic translation initiation factor 3 subunit C N-terminal" evidence="5">
    <location>
        <begin position="1"/>
        <end position="41"/>
    </location>
</feature>
<gene>
    <name evidence="6" type="ORF">IFM89_032244</name>
</gene>
<proteinExistence type="predicted"/>
<dbReference type="GO" id="GO:0003743">
    <property type="term" value="F:translation initiation factor activity"/>
    <property type="evidence" value="ECO:0007669"/>
    <property type="project" value="UniProtKB-KW"/>
</dbReference>
<dbReference type="InterPro" id="IPR027516">
    <property type="entry name" value="EIF3C"/>
</dbReference>
<feature type="compositionally biased region" description="Basic and acidic residues" evidence="4">
    <location>
        <begin position="216"/>
        <end position="231"/>
    </location>
</feature>
<keyword evidence="7" id="KW-1185">Reference proteome</keyword>
<dbReference type="PANTHER" id="PTHR13937">
    <property type="entry name" value="EUKARYOTIC TRANSLATION INITATION FACTOR 3, SUBUNIT 8 EIF3S8 -RELATED"/>
    <property type="match status" value="1"/>
</dbReference>
<dbReference type="Proteomes" id="UP000631114">
    <property type="component" value="Unassembled WGS sequence"/>
</dbReference>
<sequence length="368" mass="42712">MEARNQMPYHTHINLELLEVFHLICAMLLEVPNMAVKTHDAKGKVISKTFQMGDRKNLKIHYAGSFSKRRNGKELSHLHYRSKYPVKEMLDVDSDELNMIDFSADKRDLNANDKGNSMQKKKKSFNDKGFGSKQNKKSGKDKGEAKGKKISTTHMKGKGVLVDDEDSFWDEISTFNKFSDEGMDTELPEYVDVPGLATDDLVEIDVKVGFRNPPRQRREAQIDHLDPDEGYHSTNSSDEEIEWQQPRSDEFYNFVYETSNVYVDEGEIVMRTCSDEWKVGMEWPNIETLRHEISDYCIKSRVEVDMRTVNKRYRIRAKCKGSYKGKDCPWVAYWRLRPDAFTMRLNTFLNEHICSTDPELNNGMADTN</sequence>
<evidence type="ECO:0000256" key="1">
    <source>
        <dbReference type="ARBA" id="ARBA00022490"/>
    </source>
</evidence>
<evidence type="ECO:0000256" key="3">
    <source>
        <dbReference type="ARBA" id="ARBA00022917"/>
    </source>
</evidence>
<feature type="region of interest" description="Disordered" evidence="4">
    <location>
        <begin position="212"/>
        <end position="244"/>
    </location>
</feature>
<protein>
    <recommendedName>
        <fullName evidence="5">Eukaryotic translation initiation factor 3 subunit C N-terminal domain-containing protein</fullName>
    </recommendedName>
</protein>
<dbReference type="GO" id="GO:0031369">
    <property type="term" value="F:translation initiation factor binding"/>
    <property type="evidence" value="ECO:0007669"/>
    <property type="project" value="InterPro"/>
</dbReference>
<keyword evidence="2" id="KW-0396">Initiation factor</keyword>
<accession>A0A835HZB2</accession>
<organism evidence="6 7">
    <name type="scientific">Coptis chinensis</name>
    <dbReference type="NCBI Taxonomy" id="261450"/>
    <lineage>
        <taxon>Eukaryota</taxon>
        <taxon>Viridiplantae</taxon>
        <taxon>Streptophyta</taxon>
        <taxon>Embryophyta</taxon>
        <taxon>Tracheophyta</taxon>
        <taxon>Spermatophyta</taxon>
        <taxon>Magnoliopsida</taxon>
        <taxon>Ranunculales</taxon>
        <taxon>Ranunculaceae</taxon>
        <taxon>Coptidoideae</taxon>
        <taxon>Coptis</taxon>
    </lineage>
</organism>
<dbReference type="AlphaFoldDB" id="A0A835HZB2"/>
<comment type="caution">
    <text evidence="6">The sequence shown here is derived from an EMBL/GenBank/DDBJ whole genome shotgun (WGS) entry which is preliminary data.</text>
</comment>
<dbReference type="InterPro" id="IPR008905">
    <property type="entry name" value="EIF3C_N_dom"/>
</dbReference>
<evidence type="ECO:0000259" key="5">
    <source>
        <dbReference type="Pfam" id="PF05470"/>
    </source>
</evidence>
<dbReference type="PANTHER" id="PTHR13937:SF0">
    <property type="entry name" value="EUKARYOTIC TRANSLATION INITIATION FACTOR 3 SUBUNIT C-RELATED"/>
    <property type="match status" value="1"/>
</dbReference>
<name>A0A835HZB2_9MAGN</name>
<evidence type="ECO:0000256" key="4">
    <source>
        <dbReference type="SAM" id="MobiDB-lite"/>
    </source>
</evidence>
<reference evidence="6 7" key="1">
    <citation type="submission" date="2020-10" db="EMBL/GenBank/DDBJ databases">
        <title>The Coptis chinensis genome and diversification of protoberbering-type alkaloids.</title>
        <authorList>
            <person name="Wang B."/>
            <person name="Shu S."/>
            <person name="Song C."/>
            <person name="Liu Y."/>
        </authorList>
    </citation>
    <scope>NUCLEOTIDE SEQUENCE [LARGE SCALE GENOMIC DNA]</scope>
    <source>
        <strain evidence="6">HL-2020</strain>
        <tissue evidence="6">Leaf</tissue>
    </source>
</reference>
<evidence type="ECO:0000313" key="6">
    <source>
        <dbReference type="EMBL" id="KAF9607128.1"/>
    </source>
</evidence>
<feature type="region of interest" description="Disordered" evidence="4">
    <location>
        <begin position="108"/>
        <end position="152"/>
    </location>
</feature>
<dbReference type="EMBL" id="JADFTS010000005">
    <property type="protein sequence ID" value="KAF9607128.1"/>
    <property type="molecule type" value="Genomic_DNA"/>
</dbReference>
<dbReference type="GO" id="GO:0005852">
    <property type="term" value="C:eukaryotic translation initiation factor 3 complex"/>
    <property type="evidence" value="ECO:0007669"/>
    <property type="project" value="InterPro"/>
</dbReference>
<keyword evidence="1" id="KW-0963">Cytoplasm</keyword>
<dbReference type="GO" id="GO:0003723">
    <property type="term" value="F:RNA binding"/>
    <property type="evidence" value="ECO:0007669"/>
    <property type="project" value="InterPro"/>
</dbReference>
<dbReference type="OrthoDB" id="29647at2759"/>